<accession>A0A4Y2JPL9</accession>
<reference evidence="2 3" key="1">
    <citation type="journal article" date="2019" name="Sci. Rep.">
        <title>Orb-weaving spider Araneus ventricosus genome elucidates the spidroin gene catalogue.</title>
        <authorList>
            <person name="Kono N."/>
            <person name="Nakamura H."/>
            <person name="Ohtoshi R."/>
            <person name="Moran D.A.P."/>
            <person name="Shinohara A."/>
            <person name="Yoshida Y."/>
            <person name="Fujiwara M."/>
            <person name="Mori M."/>
            <person name="Tomita M."/>
            <person name="Arakawa K."/>
        </authorList>
    </citation>
    <scope>NUCLEOTIDE SEQUENCE [LARGE SCALE GENOMIC DNA]</scope>
</reference>
<dbReference type="Proteomes" id="UP000499080">
    <property type="component" value="Unassembled WGS sequence"/>
</dbReference>
<gene>
    <name evidence="1" type="ORF">AVEN_229178_1</name>
    <name evidence="2" type="ORF">AVEN_92992_1</name>
</gene>
<evidence type="ECO:0000313" key="2">
    <source>
        <dbReference type="EMBL" id="GBM91755.1"/>
    </source>
</evidence>
<protein>
    <submittedName>
        <fullName evidence="2">Uncharacterized protein</fullName>
    </submittedName>
</protein>
<name>A0A4Y2JPL9_ARAVE</name>
<dbReference type="AlphaFoldDB" id="A0A4Y2JPL9"/>
<comment type="caution">
    <text evidence="2">The sequence shown here is derived from an EMBL/GenBank/DDBJ whole genome shotgun (WGS) entry which is preliminary data.</text>
</comment>
<dbReference type="EMBL" id="BGPR01003675">
    <property type="protein sequence ID" value="GBM91131.1"/>
    <property type="molecule type" value="Genomic_DNA"/>
</dbReference>
<keyword evidence="3" id="KW-1185">Reference proteome</keyword>
<sequence>MDMEKNLIIVISLYRRQFQMFTKFLKNWYHVDAKHRVEHGKPLNTDYSVLKYPFVSASVPTLKFKEENSDKRSGRAFFFIHCKPWFPSGIVSVSGSDCWKSDTRLHSRTSEYIDMVYAKSDVVGQTPSRFFGVEVWRMDPWSGVVLFT</sequence>
<proteinExistence type="predicted"/>
<dbReference type="EMBL" id="BGPR01268448">
    <property type="protein sequence ID" value="GBM91755.1"/>
    <property type="molecule type" value="Genomic_DNA"/>
</dbReference>
<evidence type="ECO:0000313" key="1">
    <source>
        <dbReference type="EMBL" id="GBM91131.1"/>
    </source>
</evidence>
<evidence type="ECO:0000313" key="3">
    <source>
        <dbReference type="Proteomes" id="UP000499080"/>
    </source>
</evidence>
<organism evidence="2 3">
    <name type="scientific">Araneus ventricosus</name>
    <name type="common">Orbweaver spider</name>
    <name type="synonym">Epeira ventricosa</name>
    <dbReference type="NCBI Taxonomy" id="182803"/>
    <lineage>
        <taxon>Eukaryota</taxon>
        <taxon>Metazoa</taxon>
        <taxon>Ecdysozoa</taxon>
        <taxon>Arthropoda</taxon>
        <taxon>Chelicerata</taxon>
        <taxon>Arachnida</taxon>
        <taxon>Araneae</taxon>
        <taxon>Araneomorphae</taxon>
        <taxon>Entelegynae</taxon>
        <taxon>Araneoidea</taxon>
        <taxon>Araneidae</taxon>
        <taxon>Araneus</taxon>
    </lineage>
</organism>